<feature type="non-terminal residue" evidence="1">
    <location>
        <position position="1"/>
    </location>
</feature>
<dbReference type="EMBL" id="BARV01041584">
    <property type="protein sequence ID" value="GAI52112.1"/>
    <property type="molecule type" value="Genomic_DNA"/>
</dbReference>
<organism evidence="1">
    <name type="scientific">marine sediment metagenome</name>
    <dbReference type="NCBI Taxonomy" id="412755"/>
    <lineage>
        <taxon>unclassified sequences</taxon>
        <taxon>metagenomes</taxon>
        <taxon>ecological metagenomes</taxon>
    </lineage>
</organism>
<dbReference type="Gene3D" id="3.60.120.10">
    <property type="entry name" value="Anthranilate synthase"/>
    <property type="match status" value="1"/>
</dbReference>
<dbReference type="AlphaFoldDB" id="X1P739"/>
<evidence type="ECO:0000313" key="1">
    <source>
        <dbReference type="EMBL" id="GAI52112.1"/>
    </source>
</evidence>
<comment type="caution">
    <text evidence="1">The sequence shown here is derived from an EMBL/GenBank/DDBJ whole genome shotgun (WGS) entry which is preliminary data.</text>
</comment>
<sequence length="40" mass="4349">HVQAGAGIVYDSVPSREYEETMSKARALLKAIEEAEAAEK</sequence>
<name>X1P739_9ZZZZ</name>
<reference evidence="1" key="1">
    <citation type="journal article" date="2014" name="Front. Microbiol.">
        <title>High frequency of phylogenetically diverse reductive dehalogenase-homologous genes in deep subseafloor sedimentary metagenomes.</title>
        <authorList>
            <person name="Kawai M."/>
            <person name="Futagami T."/>
            <person name="Toyoda A."/>
            <person name="Takaki Y."/>
            <person name="Nishi S."/>
            <person name="Hori S."/>
            <person name="Arai W."/>
            <person name="Tsubouchi T."/>
            <person name="Morono Y."/>
            <person name="Uchiyama I."/>
            <person name="Ito T."/>
            <person name="Fujiyama A."/>
            <person name="Inagaki F."/>
            <person name="Takami H."/>
        </authorList>
    </citation>
    <scope>NUCLEOTIDE SEQUENCE</scope>
    <source>
        <strain evidence="1">Expedition CK06-06</strain>
    </source>
</reference>
<accession>X1P739</accession>
<dbReference type="InterPro" id="IPR005801">
    <property type="entry name" value="ADC_synthase"/>
</dbReference>
<protein>
    <submittedName>
        <fullName evidence="1">Uncharacterized protein</fullName>
    </submittedName>
</protein>
<proteinExistence type="predicted"/>
<gene>
    <name evidence="1" type="ORF">S06H3_62885</name>
</gene>
<dbReference type="SUPFAM" id="SSF56322">
    <property type="entry name" value="ADC synthase"/>
    <property type="match status" value="1"/>
</dbReference>